<dbReference type="SUPFAM" id="SSF55729">
    <property type="entry name" value="Acyl-CoA N-acyltransferases (Nat)"/>
    <property type="match status" value="1"/>
</dbReference>
<dbReference type="InterPro" id="IPR009658">
    <property type="entry name" value="DUF1248"/>
</dbReference>
<dbReference type="Proteomes" id="UP000001940">
    <property type="component" value="Chromosome V"/>
</dbReference>
<dbReference type="RefSeq" id="NP_507184.2">
    <property type="nucleotide sequence ID" value="NM_074783.2"/>
</dbReference>
<dbReference type="PaxDb" id="6239-F36D3.8"/>
<dbReference type="STRING" id="6239.F36D3.8.1"/>
<proteinExistence type="predicted"/>
<dbReference type="AlphaFoldDB" id="O45464"/>
<dbReference type="PhylomeDB" id="O45464"/>
<dbReference type="EMBL" id="BX284605">
    <property type="protein sequence ID" value="CAB04320.2"/>
    <property type="molecule type" value="Genomic_DNA"/>
</dbReference>
<dbReference type="Pfam" id="PF06852">
    <property type="entry name" value="DUF1248"/>
    <property type="match status" value="1"/>
</dbReference>
<dbReference type="Bgee" id="WBGene00009473">
    <property type="expression patterns" value="Expressed in adult organism and 1 other cell type or tissue"/>
</dbReference>
<evidence type="ECO:0000313" key="2">
    <source>
        <dbReference type="EMBL" id="CAB04320.2"/>
    </source>
</evidence>
<dbReference type="CTD" id="180108"/>
<organism evidence="2 3">
    <name type="scientific">Caenorhabditis elegans</name>
    <dbReference type="NCBI Taxonomy" id="6239"/>
    <lineage>
        <taxon>Eukaryota</taxon>
        <taxon>Metazoa</taxon>
        <taxon>Ecdysozoa</taxon>
        <taxon>Nematoda</taxon>
        <taxon>Chromadorea</taxon>
        <taxon>Rhabditida</taxon>
        <taxon>Rhabditina</taxon>
        <taxon>Rhabditomorpha</taxon>
        <taxon>Rhabditoidea</taxon>
        <taxon>Rhabditidae</taxon>
        <taxon>Peloderinae</taxon>
        <taxon>Caenorhabditis</taxon>
    </lineage>
</organism>
<evidence type="ECO:0000259" key="1">
    <source>
        <dbReference type="Pfam" id="PF06852"/>
    </source>
</evidence>
<dbReference type="HOGENOM" id="CLU_067662_0_0_1"/>
<dbReference type="PANTHER" id="PTHR21471">
    <property type="entry name" value="GNAT FAMILY ACETYLTRANSFERASE-RELATED"/>
    <property type="match status" value="1"/>
</dbReference>
<dbReference type="InterPro" id="IPR016181">
    <property type="entry name" value="Acyl_CoA_acyltransferase"/>
</dbReference>
<dbReference type="KEGG" id="cel:CELE_F36D3.8"/>
<dbReference type="eggNOG" id="ENOG502TH85">
    <property type="taxonomic scope" value="Eukaryota"/>
</dbReference>
<accession>O45464</accession>
<dbReference type="OrthoDB" id="5778821at2759"/>
<name>O45464_CAEEL</name>
<dbReference type="GeneID" id="180108"/>
<evidence type="ECO:0000313" key="4">
    <source>
        <dbReference type="WormBase" id="F36D3.8"/>
    </source>
</evidence>
<feature type="domain" description="DUF1248" evidence="1">
    <location>
        <begin position="31"/>
        <end position="216"/>
    </location>
</feature>
<reference evidence="2 3" key="1">
    <citation type="journal article" date="1998" name="Science">
        <title>Genome sequence of the nematode C. elegans: a platform for investigating biology.</title>
        <authorList>
            <consortium name="The C. elegans sequencing consortium"/>
            <person name="Sulson J.E."/>
            <person name="Waterston R."/>
        </authorList>
    </citation>
    <scope>NUCLEOTIDE SEQUENCE [LARGE SCALE GENOMIC DNA]</scope>
    <source>
        <strain evidence="2 3">Bristol N2</strain>
    </source>
</reference>
<dbReference type="PANTHER" id="PTHR21471:SF48">
    <property type="entry name" value="DUF1248 DOMAIN-CONTAINING PROTEIN"/>
    <property type="match status" value="1"/>
</dbReference>
<sequence length="308" mass="35510">MLASRGLRGISILSKRFFAPSAQPSPKEMTKNDVDLLTNPGEEYLDGLMKWHGNERPLFKKEDIYRWQDSFPEYRLKLICLKDTTRVIAVGAYCYYNALKEGDKPLFFLGFGWTDPEYRTRAVMELQASMAIEERDRYPPANAASHPNKFMKRFWHKFNGLEEHEDKGHNAVGAAYKSFYDPKDMIIPEDQDFSGITVKDARKVPKKDIINYDQTIHPYHREMFIISHMYDKDGFGKVAYDEDGNVIGIGQAIVYQTKKDCNLGPIYADNPRVAQAMFASILKDIKASATEIDHYEVRSSQQSQDCFR</sequence>
<dbReference type="WormBase" id="F36D3.8">
    <property type="protein sequence ID" value="CE47403"/>
    <property type="gene ID" value="WBGene00009473"/>
</dbReference>
<dbReference type="SMR" id="O45464"/>
<dbReference type="FunCoup" id="O45464">
    <property type="interactions" value="3"/>
</dbReference>
<evidence type="ECO:0000313" key="3">
    <source>
        <dbReference type="Proteomes" id="UP000001940"/>
    </source>
</evidence>
<dbReference type="InParanoid" id="O45464"/>
<dbReference type="AGR" id="WB:WBGene00009473"/>
<dbReference type="Gene3D" id="3.40.630.90">
    <property type="match status" value="1"/>
</dbReference>
<gene>
    <name evidence="2" type="ORF">CELE_F36D3.8</name>
    <name evidence="2 4" type="ORF">F36D3.8</name>
</gene>
<keyword evidence="3" id="KW-1185">Reference proteome</keyword>
<dbReference type="UCSC" id="F36D3.8">
    <property type="organism name" value="c. elegans"/>
</dbReference>
<protein>
    <submittedName>
        <fullName evidence="2">DUF1248 domain-containing protein</fullName>
    </submittedName>
</protein>